<evidence type="ECO:0000256" key="1">
    <source>
        <dbReference type="ARBA" id="ARBA00008950"/>
    </source>
</evidence>
<dbReference type="InterPro" id="IPR029052">
    <property type="entry name" value="Metallo-depent_PP-like"/>
</dbReference>
<dbReference type="Gene3D" id="3.60.21.10">
    <property type="match status" value="1"/>
</dbReference>
<accession>A0A2T2XHD8</accession>
<dbReference type="InterPro" id="IPR011152">
    <property type="entry name" value="Pesterase_MJ0912"/>
</dbReference>
<comment type="caution">
    <text evidence="3">The sequence shown here is derived from an EMBL/GenBank/DDBJ whole genome shotgun (WGS) entry which is preliminary data.</text>
</comment>
<dbReference type="GO" id="GO:0005737">
    <property type="term" value="C:cytoplasm"/>
    <property type="evidence" value="ECO:0007669"/>
    <property type="project" value="TreeGrafter"/>
</dbReference>
<gene>
    <name evidence="3" type="ORF">C7B46_07745</name>
</gene>
<dbReference type="EMBL" id="PXYW01000015">
    <property type="protein sequence ID" value="PSR33876.1"/>
    <property type="molecule type" value="Genomic_DNA"/>
</dbReference>
<dbReference type="InterPro" id="IPR050126">
    <property type="entry name" value="Ap4A_hydrolase"/>
</dbReference>
<reference evidence="3 4" key="1">
    <citation type="journal article" date="2014" name="BMC Genomics">
        <title>Comparison of environmental and isolate Sulfobacillus genomes reveals diverse carbon, sulfur, nitrogen, and hydrogen metabolisms.</title>
        <authorList>
            <person name="Justice N.B."/>
            <person name="Norman A."/>
            <person name="Brown C.T."/>
            <person name="Singh A."/>
            <person name="Thomas B.C."/>
            <person name="Banfield J.F."/>
        </authorList>
    </citation>
    <scope>NUCLEOTIDE SEQUENCE [LARGE SCALE GENOMIC DNA]</scope>
    <source>
        <strain evidence="3">AMDSBA4</strain>
    </source>
</reference>
<dbReference type="CDD" id="cd00838">
    <property type="entry name" value="MPP_superfamily"/>
    <property type="match status" value="1"/>
</dbReference>
<proteinExistence type="inferred from homology"/>
<evidence type="ECO:0000313" key="4">
    <source>
        <dbReference type="Proteomes" id="UP000242972"/>
    </source>
</evidence>
<dbReference type="PANTHER" id="PTHR42850">
    <property type="entry name" value="METALLOPHOSPHOESTERASE"/>
    <property type="match status" value="1"/>
</dbReference>
<dbReference type="Pfam" id="PF12850">
    <property type="entry name" value="Metallophos_2"/>
    <property type="match status" value="1"/>
</dbReference>
<sequence>MAMRVAVISDIHANLAALDAVLADIDQCNADAIVVCGDLAWGPQPAATMNRLMNLGGPVYFVKGNADREIGERYGVDQGLPEWIAEINEWCADQLTPTQRDFLNHLPRSVPLDVEGIGDVLFAHGSPRSDTDPIRRDTPDEIVRPMLEGISQKTIVCGHTHIQFDRMVGETRIINVGSVGLQSAARGACWALLGPDVVLKETSYDYHAAAHQIRRSGVPGANDFADHILHPPDEGP</sequence>
<dbReference type="GO" id="GO:0016791">
    <property type="term" value="F:phosphatase activity"/>
    <property type="evidence" value="ECO:0007669"/>
    <property type="project" value="TreeGrafter"/>
</dbReference>
<evidence type="ECO:0000259" key="2">
    <source>
        <dbReference type="Pfam" id="PF12850"/>
    </source>
</evidence>
<dbReference type="InterPro" id="IPR024654">
    <property type="entry name" value="Calcineurin-like_PHP_lpxH"/>
</dbReference>
<name>A0A2T2XHD8_9FIRM</name>
<protein>
    <submittedName>
        <fullName evidence="3">Metallophosphoesterase</fullName>
    </submittedName>
</protein>
<dbReference type="SUPFAM" id="SSF56300">
    <property type="entry name" value="Metallo-dependent phosphatases"/>
    <property type="match status" value="1"/>
</dbReference>
<dbReference type="PIRSF" id="PIRSF000883">
    <property type="entry name" value="Pesterase_MJ0912"/>
    <property type="match status" value="1"/>
</dbReference>
<dbReference type="PANTHER" id="PTHR42850:SF2">
    <property type="entry name" value="BLL5683 PROTEIN"/>
    <property type="match status" value="1"/>
</dbReference>
<organism evidence="3 4">
    <name type="scientific">Sulfobacillus benefaciens</name>
    <dbReference type="NCBI Taxonomy" id="453960"/>
    <lineage>
        <taxon>Bacteria</taxon>
        <taxon>Bacillati</taxon>
        <taxon>Bacillota</taxon>
        <taxon>Clostridia</taxon>
        <taxon>Eubacteriales</taxon>
        <taxon>Clostridiales Family XVII. Incertae Sedis</taxon>
        <taxon>Sulfobacillus</taxon>
    </lineage>
</organism>
<dbReference type="AlphaFoldDB" id="A0A2T2XHD8"/>
<feature type="domain" description="Calcineurin-like phosphoesterase" evidence="2">
    <location>
        <begin position="3"/>
        <end position="192"/>
    </location>
</feature>
<evidence type="ECO:0000313" key="3">
    <source>
        <dbReference type="EMBL" id="PSR33876.1"/>
    </source>
</evidence>
<dbReference type="Proteomes" id="UP000242972">
    <property type="component" value="Unassembled WGS sequence"/>
</dbReference>
<comment type="similarity">
    <text evidence="1">Belongs to the metallophosphoesterase superfamily. YfcE family.</text>
</comment>